<keyword evidence="2" id="KW-1185">Reference proteome</keyword>
<dbReference type="EMBL" id="FNUE01000002">
    <property type="protein sequence ID" value="SEE60016.1"/>
    <property type="molecule type" value="Genomic_DNA"/>
</dbReference>
<dbReference type="SUPFAM" id="SSF55486">
    <property type="entry name" value="Metalloproteases ('zincins'), catalytic domain"/>
    <property type="match status" value="1"/>
</dbReference>
<evidence type="ECO:0000313" key="1">
    <source>
        <dbReference type="EMBL" id="SEE60016.1"/>
    </source>
</evidence>
<dbReference type="RefSeq" id="WP_053972797.1">
    <property type="nucleotide sequence ID" value="NZ_FNUE01000002.1"/>
</dbReference>
<proteinExistence type="predicted"/>
<protein>
    <recommendedName>
        <fullName evidence="3">Aminopeptidase</fullName>
    </recommendedName>
</protein>
<gene>
    <name evidence="1" type="ORF">SAMN05444353_2636</name>
</gene>
<organism evidence="1 2">
    <name type="scientific">Polaribacter dokdonensis DSW-5</name>
    <dbReference type="NCBI Taxonomy" id="1300348"/>
    <lineage>
        <taxon>Bacteria</taxon>
        <taxon>Pseudomonadati</taxon>
        <taxon>Bacteroidota</taxon>
        <taxon>Flavobacteriia</taxon>
        <taxon>Flavobacteriales</taxon>
        <taxon>Flavobacteriaceae</taxon>
    </lineage>
</organism>
<evidence type="ECO:0008006" key="3">
    <source>
        <dbReference type="Google" id="ProtNLM"/>
    </source>
</evidence>
<sequence>MKHFFNLLFSILFCAICFSQQNAIKIKASLNPLENELLVQQEILFYNSSDSILENIYLHNWANSFRDRKTPLSKRFIKDYNKNLYFAPAYKLGYTKIKNLTVDFENIFFKEVEDRADILKIELYKPLKQNETAKINITYTIKIPSAEFTGYGKTENGFHLRFWYITPAVYHQGWKLMSNLNIDDLYEKATDFDIEVNIPKDYVLESTLYQYKTKKESKDNYYLIGKSKTDVILSINKKKIYSIYKTNNINVYTDINDDDITNKVSTEILNKQLNFIEKFLGKYPYKEIYIDKITQSKDPVHGLSQLPDFLSPFPENFKWDFTLFKALSRKFIENTLLFNKRKDYWFLDGLHNYLMLEYIEQTYPKTKLLGRYSDYWFLKSFNLSKLEFNDKYPLIYQFSSRRFLDQALTTSADSLSNFNRKIANRYKAGLAFKYLKGYLGDSLLNNTIKEFYQENRNTIVASTDFEKLLKSKTDKDINWFFEDFIQTNKKIDYTIKEVKIKEDSVAVSIKNKRNITTPVLLYGLNDREIKYKQWVNNIDDLDTINIPKANINKVALNYENFYPELNTFDNWKSLENKIFNKPLKMSLIKDVNDSYYNQVFYQPSFGYNFYNGVIFGVKLHNKALIKRNFEFTFKPSYAFKSNSVIGSFSGVYNQYFEKTKIYKIMYGISGVNLDYAPNLSYQSLLPFVNIIFKRKSLRDATSESIRAKLVHIDKEIPEGQIRTNEDNYSVFSLRYNYINPDIIKEFRYDFGLELAAKFSKLTADVRYRTLSSSDSQLDFRLFVGAFLKNNSTGDYFSFGLDRANDYLFQLNYFGRSEDSGIFSQQFIIAEGGFKSVLPVRFANQYMMAFNSSFGIWRWVEFYTDVAFLKNRNNPLYFGYNSGVRLNFIHNILEVYFPVYSNNGWEIGQEAYPQKIRFTLSADVNQIYNFFRRGFL</sequence>
<reference evidence="1 2" key="1">
    <citation type="submission" date="2016-10" db="EMBL/GenBank/DDBJ databases">
        <authorList>
            <person name="Varghese N."/>
            <person name="Submissions S."/>
        </authorList>
    </citation>
    <scope>NUCLEOTIDE SEQUENCE [LARGE SCALE GENOMIC DNA]</scope>
    <source>
        <strain evidence="1 2">DSW-5</strain>
    </source>
</reference>
<dbReference type="InterPro" id="IPR027268">
    <property type="entry name" value="Peptidase_M4/M1_CTD_sf"/>
</dbReference>
<comment type="caution">
    <text evidence="1">The sequence shown here is derived from an EMBL/GenBank/DDBJ whole genome shotgun (WGS) entry which is preliminary data.</text>
</comment>
<name>A0A1H5K570_9FLAO</name>
<dbReference type="Gene3D" id="1.10.390.10">
    <property type="entry name" value="Neutral Protease Domain 2"/>
    <property type="match status" value="1"/>
</dbReference>
<accession>A0A1H5K570</accession>
<evidence type="ECO:0000313" key="2">
    <source>
        <dbReference type="Proteomes" id="UP000183071"/>
    </source>
</evidence>
<dbReference type="Proteomes" id="UP000183071">
    <property type="component" value="Unassembled WGS sequence"/>
</dbReference>